<name>A0A0L6UP63_9BASI</name>
<gene>
    <name evidence="1" type="ORF">VP01_4891g1</name>
</gene>
<dbReference type="AlphaFoldDB" id="A0A0L6UP63"/>
<accession>A0A0L6UP63</accession>
<reference evidence="1 2" key="1">
    <citation type="submission" date="2015-08" db="EMBL/GenBank/DDBJ databases">
        <title>Next Generation Sequencing and Analysis of the Genome of Puccinia sorghi L Schw, the Causal Agent of Maize Common Rust.</title>
        <authorList>
            <person name="Rochi L."/>
            <person name="Burguener G."/>
            <person name="Darino M."/>
            <person name="Turjanski A."/>
            <person name="Kreff E."/>
            <person name="Dieguez M.J."/>
            <person name="Sacco F."/>
        </authorList>
    </citation>
    <scope>NUCLEOTIDE SEQUENCE [LARGE SCALE GENOMIC DNA]</scope>
    <source>
        <strain evidence="1 2">RO10H11247</strain>
    </source>
</reference>
<comment type="caution">
    <text evidence="1">The sequence shown here is derived from an EMBL/GenBank/DDBJ whole genome shotgun (WGS) entry which is preliminary data.</text>
</comment>
<evidence type="ECO:0000313" key="2">
    <source>
        <dbReference type="Proteomes" id="UP000037035"/>
    </source>
</evidence>
<evidence type="ECO:0000313" key="1">
    <source>
        <dbReference type="EMBL" id="KNZ49630.1"/>
    </source>
</evidence>
<dbReference type="EMBL" id="LAVV01010044">
    <property type="protein sequence ID" value="KNZ49630.1"/>
    <property type="molecule type" value="Genomic_DNA"/>
</dbReference>
<protein>
    <submittedName>
        <fullName evidence="1">Uncharacterized protein</fullName>
    </submittedName>
</protein>
<proteinExistence type="predicted"/>
<organism evidence="1 2">
    <name type="scientific">Puccinia sorghi</name>
    <dbReference type="NCBI Taxonomy" id="27349"/>
    <lineage>
        <taxon>Eukaryota</taxon>
        <taxon>Fungi</taxon>
        <taxon>Dikarya</taxon>
        <taxon>Basidiomycota</taxon>
        <taxon>Pucciniomycotina</taxon>
        <taxon>Pucciniomycetes</taxon>
        <taxon>Pucciniales</taxon>
        <taxon>Pucciniaceae</taxon>
        <taxon>Puccinia</taxon>
    </lineage>
</organism>
<dbReference type="Proteomes" id="UP000037035">
    <property type="component" value="Unassembled WGS sequence"/>
</dbReference>
<keyword evidence="2" id="KW-1185">Reference proteome</keyword>
<dbReference type="VEuPathDB" id="FungiDB:VP01_4891g1"/>
<sequence length="60" mass="6714">ALGSSPVSGKLQQWEFNFSYGNDKFICENEINLIVLECLGCTLDVDELTMVERITCLCPI</sequence>
<dbReference type="STRING" id="27349.A0A0L6UP63"/>
<feature type="non-terminal residue" evidence="1">
    <location>
        <position position="1"/>
    </location>
</feature>